<name>A0AAI8DGM2_MAMSC</name>
<dbReference type="SUPFAM" id="SSF53056">
    <property type="entry name" value="beta-carbonic anhydrase, cab"/>
    <property type="match status" value="1"/>
</dbReference>
<evidence type="ECO:0000313" key="3">
    <source>
        <dbReference type="Proteomes" id="UP000197058"/>
    </source>
</evidence>
<dbReference type="Gene3D" id="3.40.1050.10">
    <property type="entry name" value="Carbonic anhydrase"/>
    <property type="match status" value="1"/>
</dbReference>
<dbReference type="EMBL" id="CP022046">
    <property type="protein sequence ID" value="ASE33075.1"/>
    <property type="molecule type" value="Genomic_DNA"/>
</dbReference>
<reference evidence="3" key="1">
    <citation type="submission" date="2017-06" db="EMBL/GenBank/DDBJ databases">
        <title>FDA dAtabase for Regulatory Grade micrObial Sequences (FDA-ARGOS): Supporting development and validation of Infectious Disease Dx tests.</title>
        <authorList>
            <person name="Goldberg B."/>
            <person name="Campos J."/>
            <person name="Tallon L."/>
            <person name="Sadzewicz L."/>
            <person name="Sengamalay N."/>
            <person name="Ott S."/>
            <person name="Godinez A."/>
            <person name="Nagaraj S."/>
            <person name="Vavikolanu K."/>
            <person name="Nadendla S."/>
            <person name="George J."/>
            <person name="Geyer C."/>
            <person name="Sichtig H."/>
        </authorList>
    </citation>
    <scope>NUCLEOTIDE SEQUENCE [LARGE SCALE GENOMIC DNA]</scope>
    <source>
        <strain evidence="3">FDAARGOS_285</strain>
    </source>
</reference>
<dbReference type="RefSeq" id="WP_088592113.1">
    <property type="nucleotide sequence ID" value="NZ_CP022046.2"/>
</dbReference>
<comment type="similarity">
    <text evidence="1">Belongs to the beta-class carbonic anhydrase family.</text>
</comment>
<accession>A0AAI8DGM2</accession>
<dbReference type="GO" id="GO:0004089">
    <property type="term" value="F:carbonate dehydratase activity"/>
    <property type="evidence" value="ECO:0007669"/>
    <property type="project" value="InterPro"/>
</dbReference>
<evidence type="ECO:0008006" key="4">
    <source>
        <dbReference type="Google" id="ProtNLM"/>
    </source>
</evidence>
<protein>
    <recommendedName>
        <fullName evidence="4">Carbonic anhydrase</fullName>
    </recommendedName>
</protein>
<sequence>MNDEKNILILSDLNTHLESQLVESLNFNPNHVMSIQSYQAEISHAYGDVMQSIIIAIYEYDIENIYIIRKSDDKQVIALPESVKSHTEKIKTLDYLFNNCKPEFSSDNIHEWLNGESDIHQSIKQSIHQVSNHPLIPSGITINGMTINQSNIETIAEYLT</sequence>
<dbReference type="AlphaFoldDB" id="A0AAI8DGM2"/>
<dbReference type="GO" id="GO:0008270">
    <property type="term" value="F:zinc ion binding"/>
    <property type="evidence" value="ECO:0007669"/>
    <property type="project" value="InterPro"/>
</dbReference>
<dbReference type="PANTHER" id="PTHR43175">
    <property type="entry name" value="CARBONIC ANHYDRASE"/>
    <property type="match status" value="1"/>
</dbReference>
<dbReference type="PANTHER" id="PTHR43175:SF1">
    <property type="entry name" value="CARBONIC ANHYDRASE-LIKE PROTEIN YBCF-RELATED"/>
    <property type="match status" value="1"/>
</dbReference>
<dbReference type="InterPro" id="IPR001765">
    <property type="entry name" value="Carbonic_anhydrase"/>
</dbReference>
<gene>
    <name evidence="2" type="ORF">CEP64_00220</name>
</gene>
<organism evidence="2 3">
    <name type="scientific">Mammaliicoccus sciuri</name>
    <name type="common">Staphylococcus sciuri</name>
    <dbReference type="NCBI Taxonomy" id="1296"/>
    <lineage>
        <taxon>Bacteria</taxon>
        <taxon>Bacillati</taxon>
        <taxon>Bacillota</taxon>
        <taxon>Bacilli</taxon>
        <taxon>Bacillales</taxon>
        <taxon>Staphylococcaceae</taxon>
        <taxon>Mammaliicoccus</taxon>
    </lineage>
</organism>
<dbReference type="Proteomes" id="UP000197058">
    <property type="component" value="Chromosome"/>
</dbReference>
<evidence type="ECO:0000313" key="2">
    <source>
        <dbReference type="EMBL" id="ASE33075.1"/>
    </source>
</evidence>
<evidence type="ECO:0000256" key="1">
    <source>
        <dbReference type="ARBA" id="ARBA00006217"/>
    </source>
</evidence>
<proteinExistence type="inferred from homology"/>
<dbReference type="InterPro" id="IPR036874">
    <property type="entry name" value="Carbonic_anhydrase_sf"/>
</dbReference>
<dbReference type="KEGG" id="sscu:CEP64_00220"/>